<evidence type="ECO:0000259" key="3">
    <source>
        <dbReference type="PROSITE" id="PS51186"/>
    </source>
</evidence>
<dbReference type="AlphaFoldDB" id="A0A942URF0"/>
<dbReference type="RefSeq" id="WP_203365739.1">
    <property type="nucleotide sequence ID" value="NZ_WSFT01000021.1"/>
</dbReference>
<keyword evidence="2" id="KW-0012">Acyltransferase</keyword>
<evidence type="ECO:0000256" key="1">
    <source>
        <dbReference type="ARBA" id="ARBA00022679"/>
    </source>
</evidence>
<dbReference type="Proteomes" id="UP000724672">
    <property type="component" value="Unassembled WGS sequence"/>
</dbReference>
<dbReference type="CDD" id="cd04301">
    <property type="entry name" value="NAT_SF"/>
    <property type="match status" value="1"/>
</dbReference>
<comment type="caution">
    <text evidence="4">The sequence shown here is derived from an EMBL/GenBank/DDBJ whole genome shotgun (WGS) entry which is preliminary data.</text>
</comment>
<evidence type="ECO:0000256" key="2">
    <source>
        <dbReference type="ARBA" id="ARBA00023315"/>
    </source>
</evidence>
<organism evidence="4 5">
    <name type="scientific">Anaeromonas frigoriresistens</name>
    <dbReference type="NCBI Taxonomy" id="2683708"/>
    <lineage>
        <taxon>Bacteria</taxon>
        <taxon>Bacillati</taxon>
        <taxon>Bacillota</taxon>
        <taxon>Tissierellia</taxon>
        <taxon>Tissierellales</taxon>
        <taxon>Thermohalobacteraceae</taxon>
        <taxon>Anaeromonas</taxon>
    </lineage>
</organism>
<evidence type="ECO:0000313" key="5">
    <source>
        <dbReference type="Proteomes" id="UP000724672"/>
    </source>
</evidence>
<dbReference type="SUPFAM" id="SSF55729">
    <property type="entry name" value="Acyl-CoA N-acyltransferases (Nat)"/>
    <property type="match status" value="1"/>
</dbReference>
<keyword evidence="5" id="KW-1185">Reference proteome</keyword>
<sequence length="156" mass="18597">MLIRKANSKDINSILDLWKKLSDYHEQFDDYMSLSSNWRKNLFEIFYEDLESRFSKIFIGEIDNRCIGFIRMEIREMDSVFKSNKTVFITDIFVEESYRGTLLSEKLIEKAEDYSKKEGVFTIKLNVNTQNRRAIGLYEKKGFIEVNKTFKKDINV</sequence>
<accession>A0A942URF0</accession>
<dbReference type="PANTHER" id="PTHR10545">
    <property type="entry name" value="DIAMINE N-ACETYLTRANSFERASE"/>
    <property type="match status" value="1"/>
</dbReference>
<evidence type="ECO:0000313" key="4">
    <source>
        <dbReference type="EMBL" id="MBS4537813.1"/>
    </source>
</evidence>
<dbReference type="InterPro" id="IPR051016">
    <property type="entry name" value="Diverse_Substrate_AcTransf"/>
</dbReference>
<reference evidence="4" key="1">
    <citation type="submission" date="2019-12" db="EMBL/GenBank/DDBJ databases">
        <title>Clostridiaceae gen. nov. sp. nov., isolated from sediment in Xinjiang, China.</title>
        <authorList>
            <person name="Zhang R."/>
        </authorList>
    </citation>
    <scope>NUCLEOTIDE SEQUENCE</scope>
    <source>
        <strain evidence="4">D2Q-11</strain>
    </source>
</reference>
<dbReference type="Pfam" id="PF00583">
    <property type="entry name" value="Acetyltransf_1"/>
    <property type="match status" value="1"/>
</dbReference>
<feature type="domain" description="N-acetyltransferase" evidence="3">
    <location>
        <begin position="1"/>
        <end position="156"/>
    </location>
</feature>
<dbReference type="PROSITE" id="PS51186">
    <property type="entry name" value="GNAT"/>
    <property type="match status" value="1"/>
</dbReference>
<dbReference type="PANTHER" id="PTHR10545:SF29">
    <property type="entry name" value="GH14572P-RELATED"/>
    <property type="match status" value="1"/>
</dbReference>
<proteinExistence type="predicted"/>
<dbReference type="InterPro" id="IPR016181">
    <property type="entry name" value="Acyl_CoA_acyltransferase"/>
</dbReference>
<dbReference type="InterPro" id="IPR000182">
    <property type="entry name" value="GNAT_dom"/>
</dbReference>
<keyword evidence="1" id="KW-0808">Transferase</keyword>
<name>A0A942URF0_9FIRM</name>
<dbReference type="GO" id="GO:0008080">
    <property type="term" value="F:N-acetyltransferase activity"/>
    <property type="evidence" value="ECO:0007669"/>
    <property type="project" value="TreeGrafter"/>
</dbReference>
<gene>
    <name evidence="4" type="ORF">GOQ27_05030</name>
</gene>
<protein>
    <submittedName>
        <fullName evidence="4">GNAT family N-acetyltransferase</fullName>
    </submittedName>
</protein>
<dbReference type="EMBL" id="WSFT01000021">
    <property type="protein sequence ID" value="MBS4537813.1"/>
    <property type="molecule type" value="Genomic_DNA"/>
</dbReference>
<dbReference type="Gene3D" id="3.40.630.30">
    <property type="match status" value="1"/>
</dbReference>